<dbReference type="AlphaFoldDB" id="A0A8J5NDP6"/>
<protein>
    <recommendedName>
        <fullName evidence="3">Tc1-like transposase DDE domain-containing protein</fullName>
    </recommendedName>
</protein>
<evidence type="ECO:0000313" key="2">
    <source>
        <dbReference type="Proteomes" id="UP000747542"/>
    </source>
</evidence>
<accession>A0A8J5NDP6</accession>
<gene>
    <name evidence="1" type="ORF">Hamer_G016686</name>
</gene>
<evidence type="ECO:0000313" key="1">
    <source>
        <dbReference type="EMBL" id="KAG7177399.1"/>
    </source>
</evidence>
<reference evidence="1" key="1">
    <citation type="journal article" date="2021" name="Sci. Adv.">
        <title>The American lobster genome reveals insights on longevity, neural, and immune adaptations.</title>
        <authorList>
            <person name="Polinski J.M."/>
            <person name="Zimin A.V."/>
            <person name="Clark K.F."/>
            <person name="Kohn A.B."/>
            <person name="Sadowski N."/>
            <person name="Timp W."/>
            <person name="Ptitsyn A."/>
            <person name="Khanna P."/>
            <person name="Romanova D.Y."/>
            <person name="Williams P."/>
            <person name="Greenwood S.J."/>
            <person name="Moroz L.L."/>
            <person name="Walt D.R."/>
            <person name="Bodnar A.G."/>
        </authorList>
    </citation>
    <scope>NUCLEOTIDE SEQUENCE</scope>
    <source>
        <strain evidence="1">GMGI-L3</strain>
    </source>
</reference>
<proteinExistence type="predicted"/>
<organism evidence="1 2">
    <name type="scientific">Homarus americanus</name>
    <name type="common">American lobster</name>
    <dbReference type="NCBI Taxonomy" id="6706"/>
    <lineage>
        <taxon>Eukaryota</taxon>
        <taxon>Metazoa</taxon>
        <taxon>Ecdysozoa</taxon>
        <taxon>Arthropoda</taxon>
        <taxon>Crustacea</taxon>
        <taxon>Multicrustacea</taxon>
        <taxon>Malacostraca</taxon>
        <taxon>Eumalacostraca</taxon>
        <taxon>Eucarida</taxon>
        <taxon>Decapoda</taxon>
        <taxon>Pleocyemata</taxon>
        <taxon>Astacidea</taxon>
        <taxon>Nephropoidea</taxon>
        <taxon>Nephropidae</taxon>
        <taxon>Homarus</taxon>
    </lineage>
</organism>
<evidence type="ECO:0008006" key="3">
    <source>
        <dbReference type="Google" id="ProtNLM"/>
    </source>
</evidence>
<dbReference type="GO" id="GO:0003676">
    <property type="term" value="F:nucleic acid binding"/>
    <property type="evidence" value="ECO:0007669"/>
    <property type="project" value="InterPro"/>
</dbReference>
<name>A0A8J5NDP6_HOMAM</name>
<keyword evidence="2" id="KW-1185">Reference proteome</keyword>
<comment type="caution">
    <text evidence="1">The sequence shown here is derived from an EMBL/GenBank/DDBJ whole genome shotgun (WGS) entry which is preliminary data.</text>
</comment>
<dbReference type="InterPro" id="IPR036397">
    <property type="entry name" value="RNaseH_sf"/>
</dbReference>
<dbReference type="EMBL" id="JAHLQT010002318">
    <property type="protein sequence ID" value="KAG7177399.1"/>
    <property type="molecule type" value="Genomic_DNA"/>
</dbReference>
<sequence length="105" mass="11405">MHAGGVGQLAYVGPGRFIGQNYVEILEEVLLPSVGSLLFPEAEHFYFVRDNSPIHTRRAVQACIRGVGRAGRRRATGRGLTSTLVASMPRCLSEVIVAVGGYTRY</sequence>
<dbReference type="Gene3D" id="3.30.420.10">
    <property type="entry name" value="Ribonuclease H-like superfamily/Ribonuclease H"/>
    <property type="match status" value="1"/>
</dbReference>
<dbReference type="Proteomes" id="UP000747542">
    <property type="component" value="Unassembled WGS sequence"/>
</dbReference>